<evidence type="ECO:0000256" key="3">
    <source>
        <dbReference type="ARBA" id="ARBA00004496"/>
    </source>
</evidence>
<keyword evidence="15" id="KW-1185">Reference proteome</keyword>
<dbReference type="AlphaFoldDB" id="A0A9E7L214"/>
<dbReference type="SUPFAM" id="SSF140984">
    <property type="entry name" value="PTPA-like"/>
    <property type="match status" value="1"/>
</dbReference>
<dbReference type="EC" id="5.2.1.8" evidence="4"/>
<dbReference type="Proteomes" id="UP001055439">
    <property type="component" value="Chromosome 9"/>
</dbReference>
<dbReference type="EMBL" id="CP097511">
    <property type="protein sequence ID" value="URE43028.1"/>
    <property type="molecule type" value="Genomic_DNA"/>
</dbReference>
<dbReference type="InterPro" id="IPR043170">
    <property type="entry name" value="PTPA_C_lid"/>
</dbReference>
<dbReference type="GO" id="GO:0005737">
    <property type="term" value="C:cytoplasm"/>
    <property type="evidence" value="ECO:0007669"/>
    <property type="project" value="UniProtKB-SubCell"/>
</dbReference>
<evidence type="ECO:0000256" key="12">
    <source>
        <dbReference type="SAM" id="MobiDB-lite"/>
    </source>
</evidence>
<dbReference type="PANTHER" id="PTHR31279:SF19">
    <property type="entry name" value="OS06G0219900 PROTEIN"/>
    <property type="match status" value="1"/>
</dbReference>
<dbReference type="InterPro" id="IPR006766">
    <property type="entry name" value="EXORDIUM-like"/>
</dbReference>
<evidence type="ECO:0000256" key="13">
    <source>
        <dbReference type="SAM" id="SignalP"/>
    </source>
</evidence>
<feature type="compositionally biased region" description="Low complexity" evidence="12">
    <location>
        <begin position="487"/>
        <end position="505"/>
    </location>
</feature>
<dbReference type="CDD" id="cd04087">
    <property type="entry name" value="PTPA"/>
    <property type="match status" value="1"/>
</dbReference>
<evidence type="ECO:0000256" key="9">
    <source>
        <dbReference type="ARBA" id="ARBA00023110"/>
    </source>
</evidence>
<evidence type="ECO:0000256" key="10">
    <source>
        <dbReference type="ARBA" id="ARBA00023235"/>
    </source>
</evidence>
<dbReference type="Pfam" id="PF03095">
    <property type="entry name" value="PTPA"/>
    <property type="match status" value="1"/>
</dbReference>
<evidence type="ECO:0000256" key="11">
    <source>
        <dbReference type="ARBA" id="ARBA00023591"/>
    </source>
</evidence>
<evidence type="ECO:0000256" key="7">
    <source>
        <dbReference type="ARBA" id="ARBA00022525"/>
    </source>
</evidence>
<comment type="similarity">
    <text evidence="11">Belongs to the EXORDIUM family.</text>
</comment>
<dbReference type="GO" id="GO:0019211">
    <property type="term" value="F:phosphatase activator activity"/>
    <property type="evidence" value="ECO:0007669"/>
    <property type="project" value="InterPro"/>
</dbReference>
<keyword evidence="5" id="KW-0963">Cytoplasm</keyword>
<keyword evidence="7" id="KW-0964">Secreted</keyword>
<protein>
    <recommendedName>
        <fullName evidence="4">peptidylprolyl isomerase</fullName>
        <ecNumber evidence="4">5.2.1.8</ecNumber>
    </recommendedName>
</protein>
<organism evidence="14 15">
    <name type="scientific">Musa troglodytarum</name>
    <name type="common">fe'i banana</name>
    <dbReference type="NCBI Taxonomy" id="320322"/>
    <lineage>
        <taxon>Eukaryota</taxon>
        <taxon>Viridiplantae</taxon>
        <taxon>Streptophyta</taxon>
        <taxon>Embryophyta</taxon>
        <taxon>Tracheophyta</taxon>
        <taxon>Spermatophyta</taxon>
        <taxon>Magnoliopsida</taxon>
        <taxon>Liliopsida</taxon>
        <taxon>Zingiberales</taxon>
        <taxon>Musaceae</taxon>
        <taxon>Musa</taxon>
    </lineage>
</organism>
<keyword evidence="9" id="KW-0697">Rotamase</keyword>
<keyword evidence="8 13" id="KW-0732">Signal</keyword>
<evidence type="ECO:0000256" key="1">
    <source>
        <dbReference type="ARBA" id="ARBA00000971"/>
    </source>
</evidence>
<feature type="region of interest" description="Disordered" evidence="12">
    <location>
        <begin position="481"/>
        <end position="510"/>
    </location>
</feature>
<evidence type="ECO:0000313" key="15">
    <source>
        <dbReference type="Proteomes" id="UP001055439"/>
    </source>
</evidence>
<accession>A0A9E7L214</accession>
<keyword evidence="10" id="KW-0413">Isomerase</keyword>
<evidence type="ECO:0000256" key="6">
    <source>
        <dbReference type="ARBA" id="ARBA00022523"/>
    </source>
</evidence>
<evidence type="ECO:0000256" key="4">
    <source>
        <dbReference type="ARBA" id="ARBA00013194"/>
    </source>
</evidence>
<evidence type="ECO:0000256" key="8">
    <source>
        <dbReference type="ARBA" id="ARBA00022729"/>
    </source>
</evidence>
<feature type="chain" id="PRO_5038364031" description="peptidylprolyl isomerase" evidence="13">
    <location>
        <begin position="25"/>
        <end position="899"/>
    </location>
</feature>
<proteinExistence type="inferred from homology"/>
<gene>
    <name evidence="14" type="ORF">MUK42_25219</name>
</gene>
<feature type="signal peptide" evidence="13">
    <location>
        <begin position="1"/>
        <end position="24"/>
    </location>
</feature>
<evidence type="ECO:0000313" key="14">
    <source>
        <dbReference type="EMBL" id="URE43028.1"/>
    </source>
</evidence>
<dbReference type="OrthoDB" id="16120at2759"/>
<comment type="subcellular location">
    <subcellularLocation>
        <location evidence="3">Cytoplasm</location>
    </subcellularLocation>
    <subcellularLocation>
        <location evidence="2">Secreted</location>
        <location evidence="2">Extracellular space</location>
        <location evidence="2">Apoplast</location>
    </subcellularLocation>
</comment>
<dbReference type="InterPro" id="IPR004327">
    <property type="entry name" value="Phstyr_phstse_ac"/>
</dbReference>
<dbReference type="Pfam" id="PF04674">
    <property type="entry name" value="Phi_1"/>
    <property type="match status" value="2"/>
</dbReference>
<dbReference type="GO" id="GO:0003755">
    <property type="term" value="F:peptidyl-prolyl cis-trans isomerase activity"/>
    <property type="evidence" value="ECO:0007669"/>
    <property type="project" value="UniProtKB-KW"/>
</dbReference>
<evidence type="ECO:0000256" key="2">
    <source>
        <dbReference type="ARBA" id="ARBA00004271"/>
    </source>
</evidence>
<dbReference type="PANTHER" id="PTHR31279">
    <property type="entry name" value="PROTEIN EXORDIUM-LIKE 5"/>
    <property type="match status" value="1"/>
</dbReference>
<keyword evidence="6" id="KW-0052">Apoplast</keyword>
<dbReference type="FunFam" id="1.20.120.1150:FF:000002">
    <property type="entry name" value="Serine/threonine-protein phosphatase 2A activator"/>
    <property type="match status" value="1"/>
</dbReference>
<comment type="catalytic activity">
    <reaction evidence="1">
        <text>[protein]-peptidylproline (omega=180) = [protein]-peptidylproline (omega=0)</text>
        <dbReference type="Rhea" id="RHEA:16237"/>
        <dbReference type="Rhea" id="RHEA-COMP:10747"/>
        <dbReference type="Rhea" id="RHEA-COMP:10748"/>
        <dbReference type="ChEBI" id="CHEBI:83833"/>
        <dbReference type="ChEBI" id="CHEBI:83834"/>
        <dbReference type="EC" id="5.2.1.8"/>
    </reaction>
</comment>
<dbReference type="InterPro" id="IPR037218">
    <property type="entry name" value="PTPA_sf"/>
</dbReference>
<reference evidence="14" key="1">
    <citation type="submission" date="2022-05" db="EMBL/GenBank/DDBJ databases">
        <title>The Musa troglodytarum L. genome provides insights into the mechanism of non-climacteric behaviour and enrichment of carotenoids.</title>
        <authorList>
            <person name="Wang J."/>
        </authorList>
    </citation>
    <scope>NUCLEOTIDE SEQUENCE</scope>
    <source>
        <tissue evidence="14">Leaf</tissue>
    </source>
</reference>
<feature type="non-terminal residue" evidence="14">
    <location>
        <position position="899"/>
    </location>
</feature>
<sequence>MASLAITLVLLLSTASVLFQCSHGGRTLAALVEQQPLAMTYHKGALLTGNISVNLIFYGKFTASQRAIISDFVASLSSLPHQKDSLEPSVATWWKTLAKYFSTSRTPLPKLSLGKLLLDEECSLGRSLREADLETLAAKGAPRNAVNVCYKAASFAALSHANPRLGKTHPTHRLSSKGLSMAFSPPPPLLLLSLLSLLVLQSSAVIPRMLFLVPQQPLVLKYHKGPLLKGNYTVNVLFYGRFTPSQRAIVVDFVRSLSAPARSSRPPSVASWWGTTALYGPGGATFLSLGRVLLDDRCSLSKSLTDSDLLTLSSRAPHRAAITVVLTAPDVLVDGFCMSRCGFHDSGRGGKHGKSRYTYLWVGNPATQCPGECAWPFAQPTYGPQTPPLLPPNGDVGVDGLIISLATLLADTVTNPYGDGYFQGPPTLPLEAVTACTGIFGNGAFPGYPGNLLVDPTSGASYNARGLAGREYLLPAMWDPKTKQMTDSDPSAASPPVSSSSATDTPSPPMLCAACAGATASWSSPPPWSDSSPPPAYRPIRAPAINAPTATASIVLAPVPQPLPVPPAEPPYRFEIPSKRISSPDDIRRFHSSEAGRHFVGFVATLSRSVRGRKLSDPVPSPLPAPLSGLLSLLHTLARWIDEIPPLPHASRYGNPAYRSWHARLTDEGHGLVVALFPPSDELHPAADELLPYLLDSFGNAYRIDYGTGHETNFAAFLYCLARLGLIKEDDYPALVLRVFATYLDLMRRLQITYSLEPAGSHGVWGLDDYHFLPFIFGSAQLIDHKYMKPKSIHNQDILDNFSNDYMYLACVGFVKKVKKGVFAEHSPMLDDISGVPNWSKVNSGMLKMYKAEVLEKVVYGFVIIKPRLFSSPRTIQQYFRVLFDGFCLTLLYIVTPNL</sequence>
<evidence type="ECO:0000256" key="5">
    <source>
        <dbReference type="ARBA" id="ARBA00022490"/>
    </source>
</evidence>
<name>A0A9E7L214_9LILI</name>
<dbReference type="Gene3D" id="1.20.120.1150">
    <property type="match status" value="1"/>
</dbReference>
<dbReference type="GO" id="GO:0048046">
    <property type="term" value="C:apoplast"/>
    <property type="evidence" value="ECO:0007669"/>
    <property type="project" value="UniProtKB-SubCell"/>
</dbReference>